<keyword evidence="8" id="KW-0560">Oxidoreductase</keyword>
<dbReference type="KEGG" id="smen:SAMEA4412692_0730"/>
<dbReference type="GO" id="GO:0016020">
    <property type="term" value="C:membrane"/>
    <property type="evidence" value="ECO:0007669"/>
    <property type="project" value="UniProtKB-SubCell"/>
</dbReference>
<dbReference type="InterPro" id="IPR051790">
    <property type="entry name" value="Cytochrome_c-biogenesis_DsbD"/>
</dbReference>
<feature type="transmembrane region" description="Helical" evidence="6">
    <location>
        <begin position="214"/>
        <end position="234"/>
    </location>
</feature>
<dbReference type="EC" id="4.4.1.17" evidence="8"/>
<gene>
    <name evidence="8" type="primary">ccdA2</name>
    <name evidence="8" type="ORF">SAMEA4412692_00730</name>
</gene>
<feature type="transmembrane region" description="Helical" evidence="6">
    <location>
        <begin position="170"/>
        <end position="194"/>
    </location>
</feature>
<protein>
    <submittedName>
        <fullName evidence="8">Cytochrome c-type biogenesis protein</fullName>
        <ecNumber evidence="8">1.8.1.8</ecNumber>
        <ecNumber evidence="8">4.4.1.17</ecNumber>
    </submittedName>
</protein>
<organism evidence="8 9">
    <name type="scientific">Streptococcus merionis</name>
    <dbReference type="NCBI Taxonomy" id="400065"/>
    <lineage>
        <taxon>Bacteria</taxon>
        <taxon>Bacillati</taxon>
        <taxon>Bacillota</taxon>
        <taxon>Bacilli</taxon>
        <taxon>Lactobacillales</taxon>
        <taxon>Streptococcaceae</taxon>
        <taxon>Streptococcus</taxon>
    </lineage>
</organism>
<feature type="transmembrane region" description="Helical" evidence="6">
    <location>
        <begin position="90"/>
        <end position="113"/>
    </location>
</feature>
<keyword evidence="9" id="KW-1185">Reference proteome</keyword>
<name>A0A239SQA1_9STRE</name>
<evidence type="ECO:0000256" key="6">
    <source>
        <dbReference type="SAM" id="Phobius"/>
    </source>
</evidence>
<comment type="similarity">
    <text evidence="2">Belongs to the DsbD family.</text>
</comment>
<keyword evidence="3 6" id="KW-0812">Transmembrane</keyword>
<feature type="transmembrane region" description="Helical" evidence="6">
    <location>
        <begin position="55"/>
        <end position="78"/>
    </location>
</feature>
<proteinExistence type="inferred from homology"/>
<accession>A0A239SQA1</accession>
<dbReference type="eggNOG" id="COG0785">
    <property type="taxonomic scope" value="Bacteria"/>
</dbReference>
<dbReference type="Pfam" id="PF02683">
    <property type="entry name" value="DsbD_TM"/>
    <property type="match status" value="1"/>
</dbReference>
<keyword evidence="5 6" id="KW-0472">Membrane</keyword>
<dbReference type="EMBL" id="LT906439">
    <property type="protein sequence ID" value="SNU87651.1"/>
    <property type="molecule type" value="Genomic_DNA"/>
</dbReference>
<keyword evidence="8" id="KW-0456">Lyase</keyword>
<dbReference type="AlphaFoldDB" id="A0A239SQA1"/>
<evidence type="ECO:0000256" key="5">
    <source>
        <dbReference type="ARBA" id="ARBA00023136"/>
    </source>
</evidence>
<dbReference type="GO" id="GO:0004408">
    <property type="term" value="F:holocytochrome-c synthase activity"/>
    <property type="evidence" value="ECO:0007669"/>
    <property type="project" value="UniProtKB-EC"/>
</dbReference>
<evidence type="ECO:0000259" key="7">
    <source>
        <dbReference type="Pfam" id="PF02683"/>
    </source>
</evidence>
<feature type="transmembrane region" description="Helical" evidence="6">
    <location>
        <begin position="6"/>
        <end position="35"/>
    </location>
</feature>
<dbReference type="STRING" id="1123308.GCA_000380085_00073"/>
<keyword evidence="4 6" id="KW-1133">Transmembrane helix</keyword>
<comment type="subcellular location">
    <subcellularLocation>
        <location evidence="1">Membrane</location>
        <topology evidence="1">Multi-pass membrane protein</topology>
    </subcellularLocation>
</comment>
<feature type="domain" description="Cytochrome C biogenesis protein transmembrane" evidence="7">
    <location>
        <begin position="8"/>
        <end position="223"/>
    </location>
</feature>
<dbReference type="GO" id="GO:0047134">
    <property type="term" value="F:protein-disulfide reductase [NAD(P)H] activity"/>
    <property type="evidence" value="ECO:0007669"/>
    <property type="project" value="UniProtKB-EC"/>
</dbReference>
<dbReference type="PANTHER" id="PTHR31272">
    <property type="entry name" value="CYTOCHROME C-TYPE BIOGENESIS PROTEIN HI_1454-RELATED"/>
    <property type="match status" value="1"/>
</dbReference>
<dbReference type="PANTHER" id="PTHR31272:SF4">
    <property type="entry name" value="CYTOCHROME C-TYPE BIOGENESIS PROTEIN HI_1454-RELATED"/>
    <property type="match status" value="1"/>
</dbReference>
<reference evidence="8 9" key="1">
    <citation type="submission" date="2017-06" db="EMBL/GenBank/DDBJ databases">
        <authorList>
            <consortium name="Pathogen Informatics"/>
        </authorList>
    </citation>
    <scope>NUCLEOTIDE SEQUENCE [LARGE SCALE GENOMIC DNA]</scope>
    <source>
        <strain evidence="8 9">NCTC13788</strain>
    </source>
</reference>
<evidence type="ECO:0000256" key="3">
    <source>
        <dbReference type="ARBA" id="ARBA00022692"/>
    </source>
</evidence>
<sequence>MAQLLFGLSVFLAGILSFFSPCIFPLLPVYLGILLDESNTKEIRFLGLKVNWYSLVKTLAFIAGLSVVFLILGFGAGLFGSLLSSSWVRYLLGIVVIILGLHQMELISIGALYRQKQVRFQQKSGRGQLLKAFLLGISLSFGWSPCVGPVLSSVLALAASGSSSALSGGFYMLVYSLGLSLPFLFIALSSTWVLNHFNKLKPHLSSLKKAGGILIILMGLVMIFGDINSLAALFR</sequence>
<evidence type="ECO:0000313" key="8">
    <source>
        <dbReference type="EMBL" id="SNU87651.1"/>
    </source>
</evidence>
<dbReference type="Proteomes" id="UP000215185">
    <property type="component" value="Chromosome 1"/>
</dbReference>
<dbReference type="InterPro" id="IPR003834">
    <property type="entry name" value="Cyt_c_assmbl_TM_dom"/>
</dbReference>
<evidence type="ECO:0000256" key="1">
    <source>
        <dbReference type="ARBA" id="ARBA00004141"/>
    </source>
</evidence>
<evidence type="ECO:0000256" key="4">
    <source>
        <dbReference type="ARBA" id="ARBA00022989"/>
    </source>
</evidence>
<dbReference type="RefSeq" id="WP_018372627.1">
    <property type="nucleotide sequence ID" value="NZ_LT906439.1"/>
</dbReference>
<dbReference type="GO" id="GO:0017004">
    <property type="term" value="P:cytochrome complex assembly"/>
    <property type="evidence" value="ECO:0007669"/>
    <property type="project" value="InterPro"/>
</dbReference>
<feature type="transmembrane region" description="Helical" evidence="6">
    <location>
        <begin position="133"/>
        <end position="158"/>
    </location>
</feature>
<evidence type="ECO:0000313" key="9">
    <source>
        <dbReference type="Proteomes" id="UP000215185"/>
    </source>
</evidence>
<evidence type="ECO:0000256" key="2">
    <source>
        <dbReference type="ARBA" id="ARBA00006143"/>
    </source>
</evidence>
<dbReference type="EC" id="1.8.1.8" evidence="8"/>